<evidence type="ECO:0000313" key="2">
    <source>
        <dbReference type="Proteomes" id="UP000294601"/>
    </source>
</evidence>
<dbReference type="SUPFAM" id="SSF52266">
    <property type="entry name" value="SGNH hydrolase"/>
    <property type="match status" value="1"/>
</dbReference>
<dbReference type="RefSeq" id="YP_009882660.1">
    <property type="nucleotide sequence ID" value="NC_049453.1"/>
</dbReference>
<proteinExistence type="predicted"/>
<dbReference type="Proteomes" id="UP000294601">
    <property type="component" value="Segment"/>
</dbReference>
<dbReference type="GeneID" id="55811966"/>
<sequence length="806" mass="87530">MSKISETPRWENEIHALTRGEKVEGGRGGAANIQASQLGNRTAFLKNELDALGTLIKSGDMPFASEEAAAAAINEGKIPDGAVFSVRSSDPRVWVAEYKNVGGEPVKTGRLIYNSLAVAATVMAGVDDPDGTKTGIASTFSGQLFRVITDDSNAPSEVIYINDNGEARFIMTLASGQALDTVRALAEQASADALPLKGTIRRADIGNLLLALVDEIGLIPWQVDGAGGFGSGVAYISKEGIRAGVLQIMSTPDAILRLVGEHGIYSDLIKKDGSANFPRYALGNGVYLTSTPDAIIRLTDRNGLFYDIIDKYGVPAWLKKGNGNGGGGEETTEAAYIRQQNAVNLSVMEQSGRRIMTRLKFPSDAYNHFIMQCQSLGMGFMCFPAVSKTPKYGNLMLGNSVRPASASKNEFAPLGDAAFQPLKSVVQSVDGATILTDAEQQALGRYAGPEGESPIVGAVNGFRRHFLEKNAFSADNSRLFVASAVGLSGQSIASLLDDEKYYQRFVDCVTKAKALADSEGKSYSVTLLAFMQGERDYQDGTSKAVYKGLLGQLRTKMLATIRAITGQADDPVWLMYQTGYVYTPNPDNSPINAVTLPIGEAQYEFCQENKNCLMVGPNYQLPDKQGHLMTNGSRWMGCYFAKVADRVLNQRRPFQPLAPRDFYVIGNAIYNSFLVEHPPLKWQRPFRVGSRIDIANKGFRVFHNIQADAAGIGTELTIASVEIVADTIVKIVCTTPPVGTVRVLYGSKQSEGQGMLTDSDDYVPDEVYEYDPQFTQWPEENIAELIGKPYPMENWCIAFSRTFTQG</sequence>
<organism evidence="1 2">
    <name type="scientific">Klebsiella phage ST13-OXA48phi12.1</name>
    <dbReference type="NCBI Taxonomy" id="2510464"/>
    <lineage>
        <taxon>Viruses</taxon>
        <taxon>Duplodnaviria</taxon>
        <taxon>Heunggongvirae</taxon>
        <taxon>Uroviricota</taxon>
        <taxon>Caudoviricetes</taxon>
        <taxon>Peduoviridae</taxon>
        <taxon>Dagavirus</taxon>
        <taxon>Dagavirus ST13OXA48phi121</taxon>
    </lineage>
</organism>
<protein>
    <submittedName>
        <fullName evidence="1">Putative endo-N-neuraminidase</fullName>
    </submittedName>
</protein>
<dbReference type="InterPro" id="IPR036514">
    <property type="entry name" value="SGNH_hydro_sf"/>
</dbReference>
<accession>A0A482J5C2</accession>
<evidence type="ECO:0000313" key="1">
    <source>
        <dbReference type="EMBL" id="QBP27607.1"/>
    </source>
</evidence>
<dbReference type="EMBL" id="MK422453">
    <property type="protein sequence ID" value="QBP27607.1"/>
    <property type="molecule type" value="Genomic_DNA"/>
</dbReference>
<name>A0A482J5C2_9CAUD</name>
<keyword evidence="2" id="KW-1185">Reference proteome</keyword>
<dbReference type="Gene3D" id="3.40.50.1110">
    <property type="entry name" value="SGNH hydrolase"/>
    <property type="match status" value="1"/>
</dbReference>
<dbReference type="KEGG" id="vg:55811966"/>
<reference evidence="1 2" key="1">
    <citation type="submission" date="2019-01" db="EMBL/GenBank/DDBJ databases">
        <authorList>
            <person name="Bleriot I."/>
            <person name="Guijarro P."/>
            <person name="Trastoy R."/>
            <person name="Blasco L."/>
            <person name="Fernandez-Garcia L."/>
            <person name="Ambroa A."/>
            <person name="Perez-Nadales E."/>
            <person name="Fernandez-Cuenca F."/>
            <person name="Torre-Cisneros J."/>
            <person name="Oteo J."/>
            <person name="Oliver A."/>
            <person name="Canton R."/>
            <person name="Kidd T."/>
            <person name="Navarro F."/>
            <person name="Miro E."/>
            <person name="Pascual A."/>
            <person name="Bou G."/>
            <person name="Martinez-Martinez L."/>
            <person name="Tomas M."/>
        </authorList>
    </citation>
    <scope>NUCLEOTIDE SEQUENCE [LARGE SCALE GENOMIC DNA]</scope>
</reference>